<gene>
    <name evidence="1" type="ORF">BJP34_05790</name>
</gene>
<dbReference type="AlphaFoldDB" id="A0A1D8TN02"/>
<evidence type="ECO:0000313" key="2">
    <source>
        <dbReference type="Proteomes" id="UP000177870"/>
    </source>
</evidence>
<dbReference type="OrthoDB" id="526783at2"/>
<dbReference type="KEGG" id="mpro:BJP34_05790"/>
<reference evidence="2" key="1">
    <citation type="submission" date="2016-10" db="EMBL/GenBank/DDBJ databases">
        <title>Comparative genomics uncovers the prolific and rare metabolic potential of the cyanobacterial genus Moorea.</title>
        <authorList>
            <person name="Leao T."/>
            <person name="Castelao G."/>
            <person name="Korobeynikov A."/>
            <person name="Monroe E.A."/>
            <person name="Podell S."/>
            <person name="Glukhov E."/>
            <person name="Allen E."/>
            <person name="Gerwick W.H."/>
            <person name="Gerwick L."/>
        </authorList>
    </citation>
    <scope>NUCLEOTIDE SEQUENCE [LARGE SCALE GENOMIC DNA]</scope>
    <source>
        <strain evidence="2">PAL-8-15-08-1</strain>
    </source>
</reference>
<sequence length="294" mass="33149">MSKLQEALEFIEKIERENPGKSAYEIVNHLRGYTKKAYTSRLWSTATGYHQEYIRDEFEGKLNINELVLSGEITDFGHFIGSLSDQIDQPGFQWSDFTSWTGDHTSWAGDIGSAIVAYRDPNDNIDVNTVEEALDRLARDSDYTADIAAYVVGEMINSGKQSSITQAIYHYNSKSYSENVRTFLKKRFGGVIEEDKLKNPAGLDSKMRSAICTYIQFSSAYESLKSLKDLAKLPLNLGSEDNSIPNSVDIFKGSQHFIKHIVKYGNLDSLLFKPYQIPGMSWLGTVNYEVRVTG</sequence>
<organism evidence="1 2">
    <name type="scientific">Moorena producens PAL-8-15-08-1</name>
    <dbReference type="NCBI Taxonomy" id="1458985"/>
    <lineage>
        <taxon>Bacteria</taxon>
        <taxon>Bacillati</taxon>
        <taxon>Cyanobacteriota</taxon>
        <taxon>Cyanophyceae</taxon>
        <taxon>Coleofasciculales</taxon>
        <taxon>Coleofasciculaceae</taxon>
        <taxon>Moorena</taxon>
    </lineage>
</organism>
<proteinExistence type="predicted"/>
<name>A0A1D8TN02_9CYAN</name>
<dbReference type="RefSeq" id="WP_070391521.1">
    <property type="nucleotide sequence ID" value="NZ_CP017599.1"/>
</dbReference>
<protein>
    <submittedName>
        <fullName evidence="1">Uncharacterized protein</fullName>
    </submittedName>
</protein>
<evidence type="ECO:0000313" key="1">
    <source>
        <dbReference type="EMBL" id="AOW99021.1"/>
    </source>
</evidence>
<dbReference type="Proteomes" id="UP000177870">
    <property type="component" value="Chromosome"/>
</dbReference>
<dbReference type="EMBL" id="CP017599">
    <property type="protein sequence ID" value="AOW99021.1"/>
    <property type="molecule type" value="Genomic_DNA"/>
</dbReference>
<accession>A0A1D8TN02</accession>